<organism evidence="2 3">
    <name type="scientific">Kluyveromyces dobzhanskii CBS 2104</name>
    <dbReference type="NCBI Taxonomy" id="1427455"/>
    <lineage>
        <taxon>Eukaryota</taxon>
        <taxon>Fungi</taxon>
        <taxon>Dikarya</taxon>
        <taxon>Ascomycota</taxon>
        <taxon>Saccharomycotina</taxon>
        <taxon>Saccharomycetes</taxon>
        <taxon>Saccharomycetales</taxon>
        <taxon>Saccharomycetaceae</taxon>
        <taxon>Kluyveromyces</taxon>
    </lineage>
</organism>
<evidence type="ECO:0000313" key="2">
    <source>
        <dbReference type="EMBL" id="CDO96302.1"/>
    </source>
</evidence>
<name>A0A0A8LB74_9SACH</name>
<evidence type="ECO:0000256" key="1">
    <source>
        <dbReference type="SAM" id="MobiDB-lite"/>
    </source>
</evidence>
<dbReference type="EMBL" id="CCBQ010000047">
    <property type="protein sequence ID" value="CDO96302.1"/>
    <property type="molecule type" value="Genomic_DNA"/>
</dbReference>
<sequence length="309" mass="35160">MLKQMKTKKKDASVLDDIFALPLPKGNKKKVHKSKQTKLNNFKPIVYVPSQDVPSAKSKLLAANKNKITVKRKDKVPQHYNGSNKKQKIDDHRRDVFELSEPDKPQAEQPENTRPLETTPIKKVTRSSRKHADVDNTHKAPGNTDTEDLAPTDTKPTVVPQKEAVNSNDDTRYDDTIIGNDKSIIAESSRTEISMFEANGTGHPSAKGSDNKIPSFETSFTNQLQEQIYHSVMNFSNELTRKISLINGEMNKKIINELSEKYKTMFKELQFSFQNDVEKITGFVGEIKDMLHLPEDELVKLIRDKQFHT</sequence>
<dbReference type="OrthoDB" id="3980800at2759"/>
<keyword evidence="3" id="KW-1185">Reference proteome</keyword>
<proteinExistence type="predicted"/>
<feature type="compositionally biased region" description="Basic and acidic residues" evidence="1">
    <location>
        <begin position="87"/>
        <end position="106"/>
    </location>
</feature>
<accession>A0A0A8LB74</accession>
<reference evidence="2 3" key="1">
    <citation type="submission" date="2014-03" db="EMBL/GenBank/DDBJ databases">
        <title>The genome of Kluyveromyces dobzhanskii.</title>
        <authorList>
            <person name="Nystedt B."/>
            <person name="Astrom S."/>
        </authorList>
    </citation>
    <scope>NUCLEOTIDE SEQUENCE [LARGE SCALE GENOMIC DNA]</scope>
    <source>
        <strain evidence="2 3">CBS 2104</strain>
    </source>
</reference>
<dbReference type="Pfam" id="PF07964">
    <property type="entry name" value="Red1"/>
    <property type="match status" value="1"/>
</dbReference>
<evidence type="ECO:0000313" key="3">
    <source>
        <dbReference type="Proteomes" id="UP000031516"/>
    </source>
</evidence>
<dbReference type="GO" id="GO:0007131">
    <property type="term" value="P:reciprocal meiotic recombination"/>
    <property type="evidence" value="ECO:0007669"/>
    <property type="project" value="InterPro"/>
</dbReference>
<protein>
    <submittedName>
        <fullName evidence="2">WGS project CCBQ000000000 data, contig 00058</fullName>
    </submittedName>
</protein>
<gene>
    <name evidence="2" type="ORF">KLDO_g4509</name>
</gene>
<dbReference type="Proteomes" id="UP000031516">
    <property type="component" value="Unassembled WGS sequence"/>
</dbReference>
<comment type="caution">
    <text evidence="2">The sequence shown here is derived from an EMBL/GenBank/DDBJ whole genome shotgun (WGS) entry which is preliminary data.</text>
</comment>
<feature type="region of interest" description="Disordered" evidence="1">
    <location>
        <begin position="64"/>
        <end position="175"/>
    </location>
</feature>
<dbReference type="AlphaFoldDB" id="A0A0A8LB74"/>
<dbReference type="InterPro" id="IPR012491">
    <property type="entry name" value="Red1/Rec10"/>
</dbReference>